<dbReference type="Proteomes" id="UP000619376">
    <property type="component" value="Unassembled WGS sequence"/>
</dbReference>
<dbReference type="SUPFAM" id="SSF82649">
    <property type="entry name" value="SufE/NifU"/>
    <property type="match status" value="1"/>
</dbReference>
<dbReference type="EMBL" id="BNAJ01000001">
    <property type="protein sequence ID" value="GHF33949.1"/>
    <property type="molecule type" value="Genomic_DNA"/>
</dbReference>
<gene>
    <name evidence="3" type="ORF">GCM10017781_08440</name>
</gene>
<protein>
    <submittedName>
        <fullName evidence="3">Cysteine desufuration protein SufE</fullName>
    </submittedName>
</protein>
<name>A0ABQ3JJP8_9DEIO</name>
<keyword evidence="4" id="KW-1185">Reference proteome</keyword>
<dbReference type="PANTHER" id="PTHR43597">
    <property type="entry name" value="SULFUR ACCEPTOR PROTEIN CSDE"/>
    <property type="match status" value="1"/>
</dbReference>
<dbReference type="Gene3D" id="3.90.1010.10">
    <property type="match status" value="1"/>
</dbReference>
<evidence type="ECO:0000259" key="2">
    <source>
        <dbReference type="Pfam" id="PF02657"/>
    </source>
</evidence>
<evidence type="ECO:0000313" key="4">
    <source>
        <dbReference type="Proteomes" id="UP000619376"/>
    </source>
</evidence>
<reference evidence="4" key="1">
    <citation type="journal article" date="2019" name="Int. J. Syst. Evol. Microbiol.">
        <title>The Global Catalogue of Microorganisms (GCM) 10K type strain sequencing project: providing services to taxonomists for standard genome sequencing and annotation.</title>
        <authorList>
            <consortium name="The Broad Institute Genomics Platform"/>
            <consortium name="The Broad Institute Genome Sequencing Center for Infectious Disease"/>
            <person name="Wu L."/>
            <person name="Ma J."/>
        </authorList>
    </citation>
    <scope>NUCLEOTIDE SEQUENCE [LARGE SCALE GENOMIC DNA]</scope>
    <source>
        <strain evidence="4">CGMCC 1.18437</strain>
    </source>
</reference>
<evidence type="ECO:0000256" key="1">
    <source>
        <dbReference type="ARBA" id="ARBA00010282"/>
    </source>
</evidence>
<dbReference type="PANTHER" id="PTHR43597:SF5">
    <property type="entry name" value="SUFE-LIKE PROTEIN 2, CHLOROPLASTIC"/>
    <property type="match status" value="1"/>
</dbReference>
<comment type="similarity">
    <text evidence="1">Belongs to the SufE family.</text>
</comment>
<sequence>MLNWTGGTFRAGRGAYSGAMTDPATPSALPEKLQNIVTLFKSAPKPLRLQALLEYSKKLPGLPEKYVEHPEFMQPVPECTSPFFLVTEAQGGGVKLHFKVPEEAPTVRGYAGILHEALDGESPETILNVPDDFYLNMGLTELITPMRLRGMGAILKRLKNDVREHAQSGDTPTA</sequence>
<organism evidence="3 4">
    <name type="scientific">Deinococcus metalli</name>
    <dbReference type="NCBI Taxonomy" id="1141878"/>
    <lineage>
        <taxon>Bacteria</taxon>
        <taxon>Thermotogati</taxon>
        <taxon>Deinococcota</taxon>
        <taxon>Deinococci</taxon>
        <taxon>Deinococcales</taxon>
        <taxon>Deinococcaceae</taxon>
        <taxon>Deinococcus</taxon>
    </lineage>
</organism>
<feature type="domain" description="Fe-S metabolism associated" evidence="2">
    <location>
        <begin position="44"/>
        <end position="160"/>
    </location>
</feature>
<accession>A0ABQ3JJP8</accession>
<dbReference type="InterPro" id="IPR003808">
    <property type="entry name" value="Fe-S_metab-assoc_dom"/>
</dbReference>
<dbReference type="Pfam" id="PF02657">
    <property type="entry name" value="SufE"/>
    <property type="match status" value="1"/>
</dbReference>
<proteinExistence type="inferred from homology"/>
<comment type="caution">
    <text evidence="3">The sequence shown here is derived from an EMBL/GenBank/DDBJ whole genome shotgun (WGS) entry which is preliminary data.</text>
</comment>
<evidence type="ECO:0000313" key="3">
    <source>
        <dbReference type="EMBL" id="GHF33949.1"/>
    </source>
</evidence>